<dbReference type="InterPro" id="IPR012675">
    <property type="entry name" value="Beta-grasp_dom_sf"/>
</dbReference>
<gene>
    <name evidence="2" type="ORF">CYD53_10587</name>
</gene>
<feature type="domain" description="2Fe-2S ferredoxin-type" evidence="1">
    <location>
        <begin position="51"/>
        <end position="131"/>
    </location>
</feature>
<dbReference type="EMBL" id="PQFZ01000005">
    <property type="protein sequence ID" value="POR52422.1"/>
    <property type="molecule type" value="Genomic_DNA"/>
</dbReference>
<dbReference type="Proteomes" id="UP000236919">
    <property type="component" value="Unassembled WGS sequence"/>
</dbReference>
<dbReference type="SUPFAM" id="SSF54292">
    <property type="entry name" value="2Fe-2S ferredoxin-like"/>
    <property type="match status" value="1"/>
</dbReference>
<accession>A0A2S4MCF9</accession>
<sequence length="131" mass="13525">MRSAIPTNLCGSPGVNKAMTDALLRLALPRFDIFTEACSAPGEMPAELEAQTVTIAGTGESFLWTPAAGPILDAALAVGLSLPSGCRGGQCESCSGRVVEGRFAHMLDVDGEPDQCLTCRAVPLSALTIAF</sequence>
<organism evidence="2 3">
    <name type="scientific">Bosea psychrotolerans</name>
    <dbReference type="NCBI Taxonomy" id="1871628"/>
    <lineage>
        <taxon>Bacteria</taxon>
        <taxon>Pseudomonadati</taxon>
        <taxon>Pseudomonadota</taxon>
        <taxon>Alphaproteobacteria</taxon>
        <taxon>Hyphomicrobiales</taxon>
        <taxon>Boseaceae</taxon>
        <taxon>Bosea</taxon>
    </lineage>
</organism>
<name>A0A2S4MCF9_9HYPH</name>
<dbReference type="GO" id="GO:0051536">
    <property type="term" value="F:iron-sulfur cluster binding"/>
    <property type="evidence" value="ECO:0007669"/>
    <property type="project" value="InterPro"/>
</dbReference>
<evidence type="ECO:0000313" key="2">
    <source>
        <dbReference type="EMBL" id="POR52422.1"/>
    </source>
</evidence>
<proteinExistence type="predicted"/>
<dbReference type="InterPro" id="IPR001041">
    <property type="entry name" value="2Fe-2S_ferredoxin-type"/>
</dbReference>
<keyword evidence="3" id="KW-1185">Reference proteome</keyword>
<dbReference type="OrthoDB" id="9810782at2"/>
<comment type="caution">
    <text evidence="2">The sequence shown here is derived from an EMBL/GenBank/DDBJ whole genome shotgun (WGS) entry which is preliminary data.</text>
</comment>
<reference evidence="2 3" key="1">
    <citation type="submission" date="2018-01" db="EMBL/GenBank/DDBJ databases">
        <title>Genomic Encyclopedia of Type Strains, Phase III (KMG-III): the genomes of soil and plant-associated and newly described type strains.</title>
        <authorList>
            <person name="Whitman W."/>
        </authorList>
    </citation>
    <scope>NUCLEOTIDE SEQUENCE [LARGE SCALE GENOMIC DNA]</scope>
    <source>
        <strain evidence="2 3">1131</strain>
    </source>
</reference>
<dbReference type="Pfam" id="PF00111">
    <property type="entry name" value="Fer2"/>
    <property type="match status" value="1"/>
</dbReference>
<evidence type="ECO:0000313" key="3">
    <source>
        <dbReference type="Proteomes" id="UP000236919"/>
    </source>
</evidence>
<protein>
    <submittedName>
        <fullName evidence="2">Ferredoxin</fullName>
    </submittedName>
</protein>
<evidence type="ECO:0000259" key="1">
    <source>
        <dbReference type="PROSITE" id="PS51085"/>
    </source>
</evidence>
<dbReference type="AlphaFoldDB" id="A0A2S4MCF9"/>
<dbReference type="RefSeq" id="WP_103718050.1">
    <property type="nucleotide sequence ID" value="NZ_PQFZ01000005.1"/>
</dbReference>
<dbReference type="CDD" id="cd00207">
    <property type="entry name" value="fer2"/>
    <property type="match status" value="1"/>
</dbReference>
<dbReference type="InterPro" id="IPR036010">
    <property type="entry name" value="2Fe-2S_ferredoxin-like_sf"/>
</dbReference>
<dbReference type="PROSITE" id="PS51085">
    <property type="entry name" value="2FE2S_FER_2"/>
    <property type="match status" value="1"/>
</dbReference>
<dbReference type="Gene3D" id="3.10.20.30">
    <property type="match status" value="1"/>
</dbReference>